<evidence type="ECO:0000313" key="2">
    <source>
        <dbReference type="Proteomes" id="UP000336166"/>
    </source>
</evidence>
<reference evidence="1 2" key="1">
    <citation type="submission" date="2018-06" db="EMBL/GenBank/DDBJ databases">
        <authorList>
            <consortium name="PulseNet: The National Subtyping Network for Foodborne Disease Surveillance"/>
            <person name="Tarr C.L."/>
            <person name="Trees E."/>
            <person name="Katz L.S."/>
            <person name="Carleton-Romer H.A."/>
            <person name="Stroika S."/>
            <person name="Kucerova Z."/>
            <person name="Roache K.F."/>
            <person name="Sabol A.L."/>
            <person name="Besser J."/>
            <person name="Gerner-Smidt P."/>
        </authorList>
    </citation>
    <scope>NUCLEOTIDE SEQUENCE [LARGE SCALE GENOMIC DNA]</scope>
    <source>
        <strain evidence="1 2">PNUSAL000134</strain>
    </source>
</reference>
<dbReference type="Proteomes" id="UP000336166">
    <property type="component" value="Unassembled WGS sequence"/>
</dbReference>
<proteinExistence type="predicted"/>
<gene>
    <name evidence="1" type="ORF">Y261_14955</name>
</gene>
<dbReference type="SUPFAM" id="SSF88659">
    <property type="entry name" value="Sigma3 and sigma4 domains of RNA polymerase sigma factors"/>
    <property type="match status" value="1"/>
</dbReference>
<dbReference type="Gene3D" id="1.20.140.160">
    <property type="match status" value="1"/>
</dbReference>
<comment type="caution">
    <text evidence="1">The sequence shown here is derived from an EMBL/GenBank/DDBJ whole genome shotgun (WGS) entry which is preliminary data.</text>
</comment>
<accession>A0AAN2WHI1</accession>
<organism evidence="1 2">
    <name type="scientific">Listeria monocytogenes</name>
    <dbReference type="NCBI Taxonomy" id="1639"/>
    <lineage>
        <taxon>Bacteria</taxon>
        <taxon>Bacillati</taxon>
        <taxon>Bacillota</taxon>
        <taxon>Bacilli</taxon>
        <taxon>Bacillales</taxon>
        <taxon>Listeriaceae</taxon>
        <taxon>Listeria</taxon>
    </lineage>
</organism>
<dbReference type="InterPro" id="IPR013324">
    <property type="entry name" value="RNA_pol_sigma_r3/r4-like"/>
</dbReference>
<dbReference type="AlphaFoldDB" id="A0AAN2WHI1"/>
<protein>
    <submittedName>
        <fullName evidence="1">Uncharacterized protein</fullName>
    </submittedName>
</protein>
<evidence type="ECO:0000313" key="1">
    <source>
        <dbReference type="EMBL" id="EAE2355634.1"/>
    </source>
</evidence>
<name>A0AAN2WHI1_LISMN</name>
<dbReference type="EMBL" id="AAAREG010000026">
    <property type="protein sequence ID" value="EAE2355634.1"/>
    <property type="molecule type" value="Genomic_DNA"/>
</dbReference>
<sequence length="131" mass="15840">MDKDKHICYLFTGYIQRVLTFTANNYYIKEYKHRYLFLEDVFPEYKDISDHQEAFNELSLNYEEILSPEKYMDDLRLATAMKKLNDKEKIFLYQKFVLCQTGIEMAKARGISEQSISEMKKRILKKLKKHF</sequence>